<protein>
    <submittedName>
        <fullName evidence="2">Uncharacterized protein</fullName>
    </submittedName>
</protein>
<reference evidence="2" key="1">
    <citation type="journal article" date="2021" name="New Phytol.">
        <title>Evolutionary innovations through gain and loss of genes in the ectomycorrhizal Boletales.</title>
        <authorList>
            <person name="Wu G."/>
            <person name="Miyauchi S."/>
            <person name="Morin E."/>
            <person name="Kuo A."/>
            <person name="Drula E."/>
            <person name="Varga T."/>
            <person name="Kohler A."/>
            <person name="Feng B."/>
            <person name="Cao Y."/>
            <person name="Lipzen A."/>
            <person name="Daum C."/>
            <person name="Hundley H."/>
            <person name="Pangilinan J."/>
            <person name="Johnson J."/>
            <person name="Barry K."/>
            <person name="LaButti K."/>
            <person name="Ng V."/>
            <person name="Ahrendt S."/>
            <person name="Min B."/>
            <person name="Choi I.G."/>
            <person name="Park H."/>
            <person name="Plett J.M."/>
            <person name="Magnuson J."/>
            <person name="Spatafora J.W."/>
            <person name="Nagy L.G."/>
            <person name="Henrissat B."/>
            <person name="Grigoriev I.V."/>
            <person name="Yang Z.L."/>
            <person name="Xu J."/>
            <person name="Martin F.M."/>
        </authorList>
    </citation>
    <scope>NUCLEOTIDE SEQUENCE</scope>
    <source>
        <strain evidence="2">KKN 215</strain>
    </source>
</reference>
<gene>
    <name evidence="2" type="ORF">BXZ70DRAFT_1063907</name>
</gene>
<dbReference type="OrthoDB" id="3270428at2759"/>
<dbReference type="EMBL" id="JAEVFJ010000011">
    <property type="protein sequence ID" value="KAH8101894.1"/>
    <property type="molecule type" value="Genomic_DNA"/>
</dbReference>
<evidence type="ECO:0000313" key="3">
    <source>
        <dbReference type="Proteomes" id="UP000813824"/>
    </source>
</evidence>
<keyword evidence="1" id="KW-0472">Membrane</keyword>
<keyword evidence="1" id="KW-0812">Transmembrane</keyword>
<name>A0A8K0XR04_9AGAR</name>
<keyword evidence="3" id="KW-1185">Reference proteome</keyword>
<evidence type="ECO:0000313" key="2">
    <source>
        <dbReference type="EMBL" id="KAH8101894.1"/>
    </source>
</evidence>
<proteinExistence type="predicted"/>
<dbReference type="Proteomes" id="UP000813824">
    <property type="component" value="Unassembled WGS sequence"/>
</dbReference>
<organism evidence="2 3">
    <name type="scientific">Cristinia sonorae</name>
    <dbReference type="NCBI Taxonomy" id="1940300"/>
    <lineage>
        <taxon>Eukaryota</taxon>
        <taxon>Fungi</taxon>
        <taxon>Dikarya</taxon>
        <taxon>Basidiomycota</taxon>
        <taxon>Agaricomycotina</taxon>
        <taxon>Agaricomycetes</taxon>
        <taxon>Agaricomycetidae</taxon>
        <taxon>Agaricales</taxon>
        <taxon>Pleurotineae</taxon>
        <taxon>Stephanosporaceae</taxon>
        <taxon>Cristinia</taxon>
    </lineage>
</organism>
<evidence type="ECO:0000256" key="1">
    <source>
        <dbReference type="SAM" id="Phobius"/>
    </source>
</evidence>
<dbReference type="AlphaFoldDB" id="A0A8K0XR04"/>
<feature type="transmembrane region" description="Helical" evidence="1">
    <location>
        <begin position="377"/>
        <end position="397"/>
    </location>
</feature>
<accession>A0A8K0XR04</accession>
<comment type="caution">
    <text evidence="2">The sequence shown here is derived from an EMBL/GenBank/DDBJ whole genome shotgun (WGS) entry which is preliminary data.</text>
</comment>
<keyword evidence="1" id="KW-1133">Transmembrane helix</keyword>
<sequence>MDPPRRRLASSKEFTAWKAEAGLVVFNSPRDAPSDVVSLYKRLSIVRLPRELSKLKQDATRNTEDFMEFIANIQEWYKSSGSIEKSSADPNQIMLHLPHLFRIFRHLCRDSVFEDISYLEAEVDSTLRLCHTERSCTTGAQADHLLVIQCPKLSCDLVQCAKSNGKTVPKDVLEEGSWEDSGVLHSIIALPLECGRGDTDRHAASNQLHIDFVTAQNQRRALGLSDQPIFGLVLDDGSTQIWSSAWINDYIHVYPHTKFSLSSAREFISLFSFLSNLRAHIATLYEDLESIDINKAIQTLHAHAWRAEEAPYDDVSVEEIEDYHDEDDSVEVFGKAVANTVTRRRVSPLDPGSRGGGDNRKIQHGYPPGILVVLKHWVKTMVLYYLGVVGAMIHVYLQ</sequence>